<keyword evidence="1" id="KW-0812">Transmembrane</keyword>
<evidence type="ECO:0000313" key="2">
    <source>
        <dbReference type="EMBL" id="TLD69203.1"/>
    </source>
</evidence>
<reference evidence="2 3" key="1">
    <citation type="submission" date="2019-05" db="EMBL/GenBank/DDBJ databases">
        <title>Verrucobacter flavum gen. nov., sp. nov. a new member of the family Verrucomicrobiaceae.</title>
        <authorList>
            <person name="Szuroczki S."/>
            <person name="Abbaszade G."/>
            <person name="Szabo A."/>
            <person name="Felfoldi T."/>
            <person name="Schumann P."/>
            <person name="Boka K."/>
            <person name="Keki Z."/>
            <person name="Toumi M."/>
            <person name="Toth E."/>
        </authorList>
    </citation>
    <scope>NUCLEOTIDE SEQUENCE [LARGE SCALE GENOMIC DNA]</scope>
    <source>
        <strain evidence="2 3">MG-N-17</strain>
    </source>
</reference>
<proteinExistence type="predicted"/>
<dbReference type="Proteomes" id="UP000306196">
    <property type="component" value="Unassembled WGS sequence"/>
</dbReference>
<organism evidence="2 3">
    <name type="scientific">Phragmitibacter flavus</name>
    <dbReference type="NCBI Taxonomy" id="2576071"/>
    <lineage>
        <taxon>Bacteria</taxon>
        <taxon>Pseudomonadati</taxon>
        <taxon>Verrucomicrobiota</taxon>
        <taxon>Verrucomicrobiia</taxon>
        <taxon>Verrucomicrobiales</taxon>
        <taxon>Verrucomicrobiaceae</taxon>
        <taxon>Phragmitibacter</taxon>
    </lineage>
</organism>
<sequence>MKQLLLRGFIFIGGVTAVLGGLSLWWAGGEKSRVHEAVVKSARLAAIPSSDYKAKTEGNVFSRVYWISFRCDDAAFTAFIEASPSLRNVTPYIFPFSQEHAEPTTFDQPPEYEREAMRNAEYFWGGDIDELAETAEFWRSTTSRKKGRRYEIIVPEEAIFGWLLRDDESGEVFLLVRYS</sequence>
<feature type="transmembrane region" description="Helical" evidence="1">
    <location>
        <begin position="6"/>
        <end position="27"/>
    </location>
</feature>
<accession>A0A5R8KA54</accession>
<dbReference type="EMBL" id="VAUV01000015">
    <property type="protein sequence ID" value="TLD69203.1"/>
    <property type="molecule type" value="Genomic_DNA"/>
</dbReference>
<dbReference type="AlphaFoldDB" id="A0A5R8KA54"/>
<keyword evidence="3" id="KW-1185">Reference proteome</keyword>
<keyword evidence="1" id="KW-1133">Transmembrane helix</keyword>
<comment type="caution">
    <text evidence="2">The sequence shown here is derived from an EMBL/GenBank/DDBJ whole genome shotgun (WGS) entry which is preliminary data.</text>
</comment>
<name>A0A5R8KA54_9BACT</name>
<gene>
    <name evidence="2" type="ORF">FEM03_19080</name>
</gene>
<keyword evidence="1" id="KW-0472">Membrane</keyword>
<evidence type="ECO:0000313" key="3">
    <source>
        <dbReference type="Proteomes" id="UP000306196"/>
    </source>
</evidence>
<protein>
    <submittedName>
        <fullName evidence="2">Uncharacterized protein</fullName>
    </submittedName>
</protein>
<dbReference type="OrthoDB" id="1358231at2"/>
<evidence type="ECO:0000256" key="1">
    <source>
        <dbReference type="SAM" id="Phobius"/>
    </source>
</evidence>
<dbReference type="RefSeq" id="WP_138087889.1">
    <property type="nucleotide sequence ID" value="NZ_VAUV01000015.1"/>
</dbReference>